<feature type="transmembrane region" description="Helical" evidence="1">
    <location>
        <begin position="6"/>
        <end position="25"/>
    </location>
</feature>
<keyword evidence="1" id="KW-0812">Transmembrane</keyword>
<dbReference type="AlphaFoldDB" id="A0A5B6T7L7"/>
<dbReference type="PANTHER" id="PTHR37464">
    <property type="entry name" value="BLL2463 PROTEIN"/>
    <property type="match status" value="1"/>
</dbReference>
<evidence type="ECO:0000256" key="1">
    <source>
        <dbReference type="SAM" id="Phobius"/>
    </source>
</evidence>
<dbReference type="InterPro" id="IPR024163">
    <property type="entry name" value="Aerotolerance_reg_N"/>
</dbReference>
<dbReference type="PANTHER" id="PTHR37464:SF1">
    <property type="entry name" value="BLL2463 PROTEIN"/>
    <property type="match status" value="1"/>
</dbReference>
<reference evidence="3 4" key="1">
    <citation type="submission" date="2019-07" db="EMBL/GenBank/DDBJ databases">
        <title>Rufibacter sp. nov., isolated from lake sediment.</title>
        <authorList>
            <person name="Qu J.-H."/>
        </authorList>
    </citation>
    <scope>NUCLEOTIDE SEQUENCE [LARGE SCALE GENOMIC DNA]</scope>
    <source>
        <strain evidence="3 4">NBS58-1</strain>
    </source>
</reference>
<evidence type="ECO:0000313" key="3">
    <source>
        <dbReference type="EMBL" id="KAA3435907.1"/>
    </source>
</evidence>
<dbReference type="OrthoDB" id="9810200at2"/>
<dbReference type="InterPro" id="IPR011933">
    <property type="entry name" value="Double_TM_dom"/>
</dbReference>
<keyword evidence="4" id="KW-1185">Reference proteome</keyword>
<dbReference type="NCBIfam" id="TIGR02226">
    <property type="entry name" value="two_anch"/>
    <property type="match status" value="1"/>
</dbReference>
<evidence type="ECO:0000313" key="4">
    <source>
        <dbReference type="Proteomes" id="UP000324133"/>
    </source>
</evidence>
<dbReference type="RefSeq" id="WP_149093269.1">
    <property type="nucleotide sequence ID" value="NZ_VKKY01000006.1"/>
</dbReference>
<proteinExistence type="predicted"/>
<organism evidence="3 4">
    <name type="scientific">Rufibacter hautae</name>
    <dbReference type="NCBI Taxonomy" id="2595005"/>
    <lineage>
        <taxon>Bacteria</taxon>
        <taxon>Pseudomonadati</taxon>
        <taxon>Bacteroidota</taxon>
        <taxon>Cytophagia</taxon>
        <taxon>Cytophagales</taxon>
        <taxon>Hymenobacteraceae</taxon>
        <taxon>Rufibacter</taxon>
    </lineage>
</organism>
<dbReference type="Proteomes" id="UP000324133">
    <property type="component" value="Unassembled WGS sequence"/>
</dbReference>
<gene>
    <name evidence="3" type="ORF">FOA19_23195</name>
</gene>
<protein>
    <recommendedName>
        <fullName evidence="2">Aerotolerance regulator N-terminal domain-containing protein</fullName>
    </recommendedName>
</protein>
<evidence type="ECO:0000259" key="2">
    <source>
        <dbReference type="Pfam" id="PF07584"/>
    </source>
</evidence>
<accession>A0A5B6T7L7</accession>
<feature type="transmembrane region" description="Helical" evidence="1">
    <location>
        <begin position="53"/>
        <end position="75"/>
    </location>
</feature>
<dbReference type="EMBL" id="VKKY01000006">
    <property type="protein sequence ID" value="KAA3435907.1"/>
    <property type="molecule type" value="Genomic_DNA"/>
</dbReference>
<keyword evidence="1" id="KW-1133">Transmembrane helix</keyword>
<keyword evidence="1" id="KW-0472">Membrane</keyword>
<dbReference type="Pfam" id="PF07584">
    <property type="entry name" value="BatA"/>
    <property type="match status" value="1"/>
</dbReference>
<name>A0A5B6T7L7_9BACT</name>
<comment type="caution">
    <text evidence="3">The sequence shown here is derived from an EMBL/GenBank/DDBJ whole genome shotgun (WGS) entry which is preliminary data.</text>
</comment>
<feature type="domain" description="Aerotolerance regulator N-terminal" evidence="2">
    <location>
        <begin position="9"/>
        <end position="67"/>
    </location>
</feature>
<sequence>MLPLISGSAIAATLLILIHFFGLRLRQKLDFSHIQFLTALISKTRSVRRINNYLLLLLRLVFVASALGAFLLFLFQTRNNSAVSPDKISVVVDTSWSMQSPSVEKERSKAETANDAARDILREVSNTASEREISQGTEAVNVPEGQTTFTSSQSLVDDLGNTSRSTTTYLLSDFQRATFSPEILKSLPKEQSITFVSLGNEEVPNIYIDSVWLEQPILLPNSLAGISVRLAGSLQGESSQVKVSASEGEQLLGATQVLLDPAQKAIAHFKIPLNSNTEKQITFSVEDPATAFDNQYFVILPKPSSVHIKVNRSQGSNDPIIQAYKAEPAFNFSQSANNNQGLWILNIPANGGSSALATGIKSWVNEGGSVLLIPDAKALQSTVSFLANLGLQGVSEESKEIGTKPLKQPDMSDAFFRQIFEKEVKNMKMPEAKPVLRWQSSFHTILKFTDNAPFLSTFRVGNGNVHLFAAPITSASAIVAHPLFVPVLYQLALSTNASKIVLSHQPNNGSIIVPLEKEVASKQPYALSVAGQTFIPDQRVRQGQLFLTLPKDLGRPGFYNVLQEGKTIGSIALNIPRVESKLEAYTVEELKEILADHGGNIQVLAPKERVSLQKQLQKETSGSSLWKYCLILCFLCLVVEAIILSTKKSGSLI</sequence>